<gene>
    <name evidence="3" type="ORF">PGQ11_001015</name>
</gene>
<reference evidence="3 4" key="1">
    <citation type="journal article" date="2024" name="IMA Fungus">
        <title>Apiospora arundinis, a panoply of carbohydrate-active enzymes and secondary metabolites.</title>
        <authorList>
            <person name="Sorensen T."/>
            <person name="Petersen C."/>
            <person name="Muurmann A.T."/>
            <person name="Christiansen J.V."/>
            <person name="Brundto M.L."/>
            <person name="Overgaard C.K."/>
            <person name="Boysen A.T."/>
            <person name="Wollenberg R.D."/>
            <person name="Larsen T.O."/>
            <person name="Sorensen J.L."/>
            <person name="Nielsen K.L."/>
            <person name="Sondergaard T.E."/>
        </authorList>
    </citation>
    <scope>NUCLEOTIDE SEQUENCE [LARGE SCALE GENOMIC DNA]</scope>
    <source>
        <strain evidence="3 4">AAU 773</strain>
    </source>
</reference>
<protein>
    <recommendedName>
        <fullName evidence="2">DUF7924 domain-containing protein</fullName>
    </recommendedName>
</protein>
<proteinExistence type="predicted"/>
<feature type="compositionally biased region" description="Low complexity" evidence="1">
    <location>
        <begin position="94"/>
        <end position="108"/>
    </location>
</feature>
<dbReference type="PANTHER" id="PTHR42470:SF1">
    <property type="entry name" value="VAST DOMAIN-CONTAINING PROTEIN"/>
    <property type="match status" value="1"/>
</dbReference>
<evidence type="ECO:0000259" key="2">
    <source>
        <dbReference type="Pfam" id="PF25545"/>
    </source>
</evidence>
<evidence type="ECO:0000313" key="3">
    <source>
        <dbReference type="EMBL" id="KAK8879721.1"/>
    </source>
</evidence>
<feature type="region of interest" description="Disordered" evidence="1">
    <location>
        <begin position="91"/>
        <end position="110"/>
    </location>
</feature>
<feature type="compositionally biased region" description="Basic and acidic residues" evidence="1">
    <location>
        <begin position="24"/>
        <end position="35"/>
    </location>
</feature>
<accession>A0ABR2JLQ2</accession>
<dbReference type="PANTHER" id="PTHR42470">
    <property type="entry name" value="VAST DOMAIN-CONTAINING PROTEIN"/>
    <property type="match status" value="1"/>
</dbReference>
<dbReference type="Pfam" id="PF25545">
    <property type="entry name" value="DUF7924"/>
    <property type="match status" value="1"/>
</dbReference>
<name>A0ABR2JLQ2_9PEZI</name>
<sequence>MEPETNGNPEQGEAGHSKKRKRLHENDNDESRDARNYIPPAHRHFRTDSVTSRVTDWLEKIPTPQDCQLPVIGPLQDEDTDKYLERPEAPYSETMSRLRTTTATTSSTPQLVKKTDYRTINLKENNIKYVYPGEAPFLPEPVAVDCDTAKGCNIKVEAWWRYRLHRAVIRRCHEGGRNESELQRWFATRVSDMFDETCGLELESVENGPFLAEYFPWSNAVAPVSLPKPDIIYGYTLRGMGSHFSDKQIISGQIMNPEMGRVSSGPLCFPFLIVELKMDGRNGGSRWVGENQCLGSTATCVTMVDRLNEQLLKRDSKAERITNTVFSVLMDQYFATLYVSWMDGEEGCCMRRISHFEVDTEAGVANMFRCVNNILEWGRGTRLQNIHRALDAIAEADELET</sequence>
<dbReference type="InterPro" id="IPR057684">
    <property type="entry name" value="DUF7924"/>
</dbReference>
<dbReference type="Proteomes" id="UP001390339">
    <property type="component" value="Unassembled WGS sequence"/>
</dbReference>
<feature type="region of interest" description="Disordered" evidence="1">
    <location>
        <begin position="1"/>
        <end position="44"/>
    </location>
</feature>
<feature type="domain" description="DUF7924" evidence="2">
    <location>
        <begin position="217"/>
        <end position="390"/>
    </location>
</feature>
<organism evidence="3 4">
    <name type="scientific">Apiospora arundinis</name>
    <dbReference type="NCBI Taxonomy" id="335852"/>
    <lineage>
        <taxon>Eukaryota</taxon>
        <taxon>Fungi</taxon>
        <taxon>Dikarya</taxon>
        <taxon>Ascomycota</taxon>
        <taxon>Pezizomycotina</taxon>
        <taxon>Sordariomycetes</taxon>
        <taxon>Xylariomycetidae</taxon>
        <taxon>Amphisphaeriales</taxon>
        <taxon>Apiosporaceae</taxon>
        <taxon>Apiospora</taxon>
    </lineage>
</organism>
<comment type="caution">
    <text evidence="3">The sequence shown here is derived from an EMBL/GenBank/DDBJ whole genome shotgun (WGS) entry which is preliminary data.</text>
</comment>
<keyword evidence="4" id="KW-1185">Reference proteome</keyword>
<evidence type="ECO:0000313" key="4">
    <source>
        <dbReference type="Proteomes" id="UP001390339"/>
    </source>
</evidence>
<evidence type="ECO:0000256" key="1">
    <source>
        <dbReference type="SAM" id="MobiDB-lite"/>
    </source>
</evidence>
<dbReference type="EMBL" id="JAPCWZ010000001">
    <property type="protein sequence ID" value="KAK8879721.1"/>
    <property type="molecule type" value="Genomic_DNA"/>
</dbReference>